<dbReference type="Pfam" id="PF09697">
    <property type="entry name" value="Porph_ging"/>
    <property type="match status" value="1"/>
</dbReference>
<proteinExistence type="predicted"/>
<sequence>MVIKHFKTHGTVMVTVCIFYMKQYLLFFALLMVQGHIMAQVTEVTYKRALRSADISTEIKNKYGDSGIKLLQEQEKALDQLKYTLLFNNTEALFFIDAVTLGLKSEIENNSYWQLVKREKENKYYYNRPNKQLTYQTLFFGEALNIISSPNELEWKITTESKSIGGFLCYRAVLRKGHNLLGFGEESTIEAWFTPQIPVPYGPKQLEGLPGLIMEAQLATATYYVSKINSNTTAKISPLEKRNEITRTQQVNALLEFKRDVLNRGK</sequence>
<keyword evidence="1" id="KW-1133">Transmembrane helix</keyword>
<feature type="transmembrane region" description="Helical" evidence="1">
    <location>
        <begin position="12"/>
        <end position="33"/>
    </location>
</feature>
<organism evidence="2 3">
    <name type="scientific">Bizionia gelidisalsuginis</name>
    <dbReference type="NCBI Taxonomy" id="291188"/>
    <lineage>
        <taxon>Bacteria</taxon>
        <taxon>Pseudomonadati</taxon>
        <taxon>Bacteroidota</taxon>
        <taxon>Flavobacteriia</taxon>
        <taxon>Flavobacteriales</taxon>
        <taxon>Flavobacteriaceae</taxon>
        <taxon>Bizionia</taxon>
    </lineage>
</organism>
<comment type="caution">
    <text evidence="2">The sequence shown here is derived from an EMBL/GenBank/DDBJ whole genome shotgun (WGS) entry which is preliminary data.</text>
</comment>
<evidence type="ECO:0000313" key="2">
    <source>
        <dbReference type="EMBL" id="TYC08164.1"/>
    </source>
</evidence>
<dbReference type="InterPro" id="IPR005901">
    <property type="entry name" value="GLPGLI"/>
</dbReference>
<reference evidence="2 3" key="1">
    <citation type="submission" date="2019-08" db="EMBL/GenBank/DDBJ databases">
        <title>Genomes of Antarctic Bizionia species.</title>
        <authorList>
            <person name="Bowman J.P."/>
        </authorList>
    </citation>
    <scope>NUCLEOTIDE SEQUENCE [LARGE SCALE GENOMIC DNA]</scope>
    <source>
        <strain evidence="2 3">IC164</strain>
    </source>
</reference>
<name>A0ABY3M700_9FLAO</name>
<keyword evidence="1" id="KW-0812">Transmembrane</keyword>
<keyword evidence="1" id="KW-0472">Membrane</keyword>
<gene>
    <name evidence="2" type="ORF">ES677_14600</name>
</gene>
<accession>A0ABY3M700</accession>
<evidence type="ECO:0000256" key="1">
    <source>
        <dbReference type="SAM" id="Phobius"/>
    </source>
</evidence>
<dbReference type="EMBL" id="VSKN01000039">
    <property type="protein sequence ID" value="TYC08164.1"/>
    <property type="molecule type" value="Genomic_DNA"/>
</dbReference>
<dbReference type="NCBIfam" id="TIGR01200">
    <property type="entry name" value="GLPGLI"/>
    <property type="match status" value="1"/>
</dbReference>
<dbReference type="Proteomes" id="UP000323621">
    <property type="component" value="Unassembled WGS sequence"/>
</dbReference>
<keyword evidence="3" id="KW-1185">Reference proteome</keyword>
<protein>
    <submittedName>
        <fullName evidence="2">GLPGLI family protein</fullName>
    </submittedName>
</protein>
<evidence type="ECO:0000313" key="3">
    <source>
        <dbReference type="Proteomes" id="UP000323621"/>
    </source>
</evidence>